<dbReference type="EMBL" id="LJOY01000001">
    <property type="protein sequence ID" value="OBQ27397.1"/>
    <property type="molecule type" value="Genomic_DNA"/>
</dbReference>
<dbReference type="InterPro" id="IPR050400">
    <property type="entry name" value="Bact_Cytoskel_RodZ"/>
</dbReference>
<sequence length="258" mass="28363">MKWFRKKGEQLIKPSIKEHQAEKLEQLGSQLASLRQEQGLTLDDLVVFTRIPRRLLQAIEEGNLNDLPEPIYTQGLIKQFAYALGVRGGEFASHFPIGSQSVGVQSPWKGQAIPQLRPVHLYLFYIGLIFCSVNGLSQLLNHGSLQANDRQVQPKSVTKSSKQEIANNRLVSKKENQSVQIGVTLKASSWISVVTDGKIAFEGVLPQGSSRTWNATDQLTVKTNNAGGVLVSVNQEAAKEMGELGKPQEIKIAAVPNL</sequence>
<dbReference type="AlphaFoldDB" id="A0A1B7W282"/>
<evidence type="ECO:0000313" key="3">
    <source>
        <dbReference type="Proteomes" id="UP000092382"/>
    </source>
</evidence>
<dbReference type="Proteomes" id="UP000092382">
    <property type="component" value="Unassembled WGS sequence"/>
</dbReference>
<evidence type="ECO:0000259" key="1">
    <source>
        <dbReference type="Pfam" id="PF13464"/>
    </source>
</evidence>
<reference evidence="2 3" key="1">
    <citation type="submission" date="2015-09" db="EMBL/GenBank/DDBJ databases">
        <title>Whole genome shotgun sequence assembly of Aphanizomenon flos-aquae UKL13.</title>
        <authorList>
            <person name="Driscoll C."/>
        </authorList>
    </citation>
    <scope>NUCLEOTIDE SEQUENCE [LARGE SCALE GENOMIC DNA]</scope>
    <source>
        <strain evidence="2">MDT13</strain>
    </source>
</reference>
<dbReference type="InterPro" id="IPR025194">
    <property type="entry name" value="RodZ-like_C"/>
</dbReference>
<dbReference type="GO" id="GO:0003677">
    <property type="term" value="F:DNA binding"/>
    <property type="evidence" value="ECO:0007669"/>
    <property type="project" value="UniProtKB-KW"/>
</dbReference>
<dbReference type="Pfam" id="PF13464">
    <property type="entry name" value="RodZ_C"/>
    <property type="match status" value="1"/>
</dbReference>
<dbReference type="PATRIC" id="fig|1710894.3.peg.2226"/>
<dbReference type="STRING" id="1803587.GCA_001593825_02327"/>
<comment type="caution">
    <text evidence="2">The sequence shown here is derived from an EMBL/GenBank/DDBJ whole genome shotgun (WGS) entry which is preliminary data.</text>
</comment>
<name>A0A1B7W282_APHFL</name>
<organism evidence="2 3">
    <name type="scientific">Aphanizomenon flos-aquae LD13</name>
    <dbReference type="NCBI Taxonomy" id="1710894"/>
    <lineage>
        <taxon>Bacteria</taxon>
        <taxon>Bacillati</taxon>
        <taxon>Cyanobacteriota</taxon>
        <taxon>Cyanophyceae</taxon>
        <taxon>Nostocales</taxon>
        <taxon>Aphanizomenonaceae</taxon>
        <taxon>Aphanizomenon</taxon>
    </lineage>
</organism>
<dbReference type="InterPro" id="IPR001387">
    <property type="entry name" value="Cro/C1-type_HTH"/>
</dbReference>
<keyword evidence="2" id="KW-0238">DNA-binding</keyword>
<dbReference type="Gene3D" id="1.10.260.40">
    <property type="entry name" value="lambda repressor-like DNA-binding domains"/>
    <property type="match status" value="1"/>
</dbReference>
<dbReference type="PANTHER" id="PTHR34475">
    <property type="match status" value="1"/>
</dbReference>
<proteinExistence type="predicted"/>
<evidence type="ECO:0000313" key="2">
    <source>
        <dbReference type="EMBL" id="OBQ27397.1"/>
    </source>
</evidence>
<protein>
    <submittedName>
        <fullName evidence="2">DNA-binding protein</fullName>
    </submittedName>
</protein>
<dbReference type="Pfam" id="PF13413">
    <property type="entry name" value="HTH_25"/>
    <property type="match status" value="1"/>
</dbReference>
<dbReference type="SUPFAM" id="SSF47413">
    <property type="entry name" value="lambda repressor-like DNA-binding domains"/>
    <property type="match status" value="1"/>
</dbReference>
<feature type="domain" description="Cytoskeleton protein RodZ-like C-terminal" evidence="1">
    <location>
        <begin position="183"/>
        <end position="238"/>
    </location>
</feature>
<dbReference type="InterPro" id="IPR010982">
    <property type="entry name" value="Lambda_DNA-bd_dom_sf"/>
</dbReference>
<accession>A0A1B7W282</accession>
<gene>
    <name evidence="2" type="ORF">AN481_00285</name>
</gene>
<dbReference type="PANTHER" id="PTHR34475:SF1">
    <property type="entry name" value="CYTOSKELETON PROTEIN RODZ"/>
    <property type="match status" value="1"/>
</dbReference>
<dbReference type="CDD" id="cd00093">
    <property type="entry name" value="HTH_XRE"/>
    <property type="match status" value="1"/>
</dbReference>